<sequence length="287" mass="30652">MLLGGVWGRMPRQASHDRDGQQTPPQKYKSKNYLSKIMALIPDDNSSSASAPGGGGGVGNVAGAISALSSASANIKSAWEKSGASSALAAAQSNLPQGAQDAVIIAKSRIFNRQNLRSPTVFFGFGEETPFYLERVPSLLTSRVHHNLSFFYLNYALTTGVLFALTLLISPTAIVGIGLLGFAWLALIRSTSEGSVKVKGITVTQKQATVAMSVLSVVVLIWLLQHIFWMTIGTSGFLCGVHCLLRDASMHRDESDRVIMQGDLSLDEMHGHDEAQFLNTPSAGSMA</sequence>
<evidence type="ECO:0000256" key="6">
    <source>
        <dbReference type="SAM" id="MobiDB-lite"/>
    </source>
</evidence>
<keyword evidence="4 5" id="KW-0472">Membrane</keyword>
<organism evidence="7 8">
    <name type="scientific">Stephanodiscus triporus</name>
    <dbReference type="NCBI Taxonomy" id="2934178"/>
    <lineage>
        <taxon>Eukaryota</taxon>
        <taxon>Sar</taxon>
        <taxon>Stramenopiles</taxon>
        <taxon>Ochrophyta</taxon>
        <taxon>Bacillariophyta</taxon>
        <taxon>Coscinodiscophyceae</taxon>
        <taxon>Thalassiosirophycidae</taxon>
        <taxon>Stephanodiscales</taxon>
        <taxon>Stephanodiscaceae</taxon>
        <taxon>Stephanodiscus</taxon>
    </lineage>
</organism>
<evidence type="ECO:0000256" key="5">
    <source>
        <dbReference type="RuleBase" id="RU363107"/>
    </source>
</evidence>
<evidence type="ECO:0000256" key="2">
    <source>
        <dbReference type="ARBA" id="ARBA00022692"/>
    </source>
</evidence>
<comment type="similarity">
    <text evidence="5">Belongs to the PRA1 family.</text>
</comment>
<name>A0ABD3PD62_9STRA</name>
<dbReference type="GO" id="GO:0016020">
    <property type="term" value="C:membrane"/>
    <property type="evidence" value="ECO:0007669"/>
    <property type="project" value="UniProtKB-SubCell"/>
</dbReference>
<comment type="subcellular location">
    <subcellularLocation>
        <location evidence="1 5">Membrane</location>
        <topology evidence="1 5">Multi-pass membrane protein</topology>
    </subcellularLocation>
</comment>
<reference evidence="7 8" key="1">
    <citation type="submission" date="2024-10" db="EMBL/GenBank/DDBJ databases">
        <title>Updated reference genomes for cyclostephanoid diatoms.</title>
        <authorList>
            <person name="Roberts W.R."/>
            <person name="Alverson A.J."/>
        </authorList>
    </citation>
    <scope>NUCLEOTIDE SEQUENCE [LARGE SCALE GENOMIC DNA]</scope>
    <source>
        <strain evidence="7 8">AJA276-08</strain>
    </source>
</reference>
<dbReference type="EMBL" id="JALLAZ020000900">
    <property type="protein sequence ID" value="KAL3785151.1"/>
    <property type="molecule type" value="Genomic_DNA"/>
</dbReference>
<feature type="region of interest" description="Disordered" evidence="6">
    <location>
        <begin position="1"/>
        <end position="28"/>
    </location>
</feature>
<dbReference type="AlphaFoldDB" id="A0ABD3PD62"/>
<proteinExistence type="inferred from homology"/>
<evidence type="ECO:0000256" key="1">
    <source>
        <dbReference type="ARBA" id="ARBA00004141"/>
    </source>
</evidence>
<dbReference type="Pfam" id="PF03208">
    <property type="entry name" value="PRA1"/>
    <property type="match status" value="1"/>
</dbReference>
<protein>
    <recommendedName>
        <fullName evidence="5">PRA1 family protein</fullName>
    </recommendedName>
</protein>
<dbReference type="Proteomes" id="UP001530315">
    <property type="component" value="Unassembled WGS sequence"/>
</dbReference>
<accession>A0ABD3PD62</accession>
<feature type="transmembrane region" description="Helical" evidence="5">
    <location>
        <begin position="208"/>
        <end position="229"/>
    </location>
</feature>
<evidence type="ECO:0000256" key="4">
    <source>
        <dbReference type="ARBA" id="ARBA00023136"/>
    </source>
</evidence>
<evidence type="ECO:0000313" key="7">
    <source>
        <dbReference type="EMBL" id="KAL3785151.1"/>
    </source>
</evidence>
<dbReference type="PANTHER" id="PTHR19317:SF0">
    <property type="entry name" value="PRENYLATED RAB ACCEPTOR PROTEIN 1"/>
    <property type="match status" value="1"/>
</dbReference>
<dbReference type="PANTHER" id="PTHR19317">
    <property type="entry name" value="PRENYLATED RAB ACCEPTOR 1-RELATED"/>
    <property type="match status" value="1"/>
</dbReference>
<evidence type="ECO:0000256" key="3">
    <source>
        <dbReference type="ARBA" id="ARBA00022989"/>
    </source>
</evidence>
<feature type="transmembrane region" description="Helical" evidence="5">
    <location>
        <begin position="161"/>
        <end position="187"/>
    </location>
</feature>
<gene>
    <name evidence="7" type="ORF">ACHAW5_000183</name>
</gene>
<keyword evidence="2 5" id="KW-0812">Transmembrane</keyword>
<evidence type="ECO:0000313" key="8">
    <source>
        <dbReference type="Proteomes" id="UP001530315"/>
    </source>
</evidence>
<keyword evidence="3 5" id="KW-1133">Transmembrane helix</keyword>
<keyword evidence="8" id="KW-1185">Reference proteome</keyword>
<dbReference type="InterPro" id="IPR004895">
    <property type="entry name" value="Prenylated_rab_accept_PRA1"/>
</dbReference>
<comment type="caution">
    <text evidence="7">The sequence shown here is derived from an EMBL/GenBank/DDBJ whole genome shotgun (WGS) entry which is preliminary data.</text>
</comment>